<dbReference type="OrthoDB" id="3243413at2759"/>
<comment type="caution">
    <text evidence="1">The sequence shown here is derived from an EMBL/GenBank/DDBJ whole genome shotgun (WGS) entry which is preliminary data.</text>
</comment>
<evidence type="ECO:0000313" key="1">
    <source>
        <dbReference type="EMBL" id="KAF8484034.1"/>
    </source>
</evidence>
<dbReference type="EMBL" id="WHVB01000004">
    <property type="protein sequence ID" value="KAF8484034.1"/>
    <property type="molecule type" value="Genomic_DNA"/>
</dbReference>
<accession>A0A9P5N1U9</accession>
<dbReference type="Proteomes" id="UP000759537">
    <property type="component" value="Unassembled WGS sequence"/>
</dbReference>
<organism evidence="1 2">
    <name type="scientific">Russula ochroleuca</name>
    <dbReference type="NCBI Taxonomy" id="152965"/>
    <lineage>
        <taxon>Eukaryota</taxon>
        <taxon>Fungi</taxon>
        <taxon>Dikarya</taxon>
        <taxon>Basidiomycota</taxon>
        <taxon>Agaricomycotina</taxon>
        <taxon>Agaricomycetes</taxon>
        <taxon>Russulales</taxon>
        <taxon>Russulaceae</taxon>
        <taxon>Russula</taxon>
    </lineage>
</organism>
<sequence length="99" mass="11642">MIRQSPGMVIVEVDRYFEPFDSLLGMHSWSQFLKRPTEEDMDKSSKVFWCVYNSGRLVQKNGWKRVDIEEHWFDGWSPSNKSAHACLVIFRAHAHVCPQ</sequence>
<protein>
    <submittedName>
        <fullName evidence="1">Uncharacterized protein</fullName>
    </submittedName>
</protein>
<gene>
    <name evidence="1" type="ORF">DFH94DRAFT_626299</name>
</gene>
<reference evidence="1" key="1">
    <citation type="submission" date="2019-10" db="EMBL/GenBank/DDBJ databases">
        <authorList>
            <consortium name="DOE Joint Genome Institute"/>
            <person name="Kuo A."/>
            <person name="Miyauchi S."/>
            <person name="Kiss E."/>
            <person name="Drula E."/>
            <person name="Kohler A."/>
            <person name="Sanchez-Garcia M."/>
            <person name="Andreopoulos B."/>
            <person name="Barry K.W."/>
            <person name="Bonito G."/>
            <person name="Buee M."/>
            <person name="Carver A."/>
            <person name="Chen C."/>
            <person name="Cichocki N."/>
            <person name="Clum A."/>
            <person name="Culley D."/>
            <person name="Crous P.W."/>
            <person name="Fauchery L."/>
            <person name="Girlanda M."/>
            <person name="Hayes R."/>
            <person name="Keri Z."/>
            <person name="LaButti K."/>
            <person name="Lipzen A."/>
            <person name="Lombard V."/>
            <person name="Magnuson J."/>
            <person name="Maillard F."/>
            <person name="Morin E."/>
            <person name="Murat C."/>
            <person name="Nolan M."/>
            <person name="Ohm R."/>
            <person name="Pangilinan J."/>
            <person name="Pereira M."/>
            <person name="Perotto S."/>
            <person name="Peter M."/>
            <person name="Riley R."/>
            <person name="Sitrit Y."/>
            <person name="Stielow B."/>
            <person name="Szollosi G."/>
            <person name="Zifcakova L."/>
            <person name="Stursova M."/>
            <person name="Spatafora J.W."/>
            <person name="Tedersoo L."/>
            <person name="Vaario L.-M."/>
            <person name="Yamada A."/>
            <person name="Yan M."/>
            <person name="Wang P."/>
            <person name="Xu J."/>
            <person name="Bruns T."/>
            <person name="Baldrian P."/>
            <person name="Vilgalys R."/>
            <person name="Henrissat B."/>
            <person name="Grigoriev I.V."/>
            <person name="Hibbett D."/>
            <person name="Nagy L.G."/>
            <person name="Martin F.M."/>
        </authorList>
    </citation>
    <scope>NUCLEOTIDE SEQUENCE</scope>
    <source>
        <strain evidence="1">Prilba</strain>
    </source>
</reference>
<reference evidence="1" key="2">
    <citation type="journal article" date="2020" name="Nat. Commun.">
        <title>Large-scale genome sequencing of mycorrhizal fungi provides insights into the early evolution of symbiotic traits.</title>
        <authorList>
            <person name="Miyauchi S."/>
            <person name="Kiss E."/>
            <person name="Kuo A."/>
            <person name="Drula E."/>
            <person name="Kohler A."/>
            <person name="Sanchez-Garcia M."/>
            <person name="Morin E."/>
            <person name="Andreopoulos B."/>
            <person name="Barry K.W."/>
            <person name="Bonito G."/>
            <person name="Buee M."/>
            <person name="Carver A."/>
            <person name="Chen C."/>
            <person name="Cichocki N."/>
            <person name="Clum A."/>
            <person name="Culley D."/>
            <person name="Crous P.W."/>
            <person name="Fauchery L."/>
            <person name="Girlanda M."/>
            <person name="Hayes R.D."/>
            <person name="Keri Z."/>
            <person name="LaButti K."/>
            <person name="Lipzen A."/>
            <person name="Lombard V."/>
            <person name="Magnuson J."/>
            <person name="Maillard F."/>
            <person name="Murat C."/>
            <person name="Nolan M."/>
            <person name="Ohm R.A."/>
            <person name="Pangilinan J."/>
            <person name="Pereira M.F."/>
            <person name="Perotto S."/>
            <person name="Peter M."/>
            <person name="Pfister S."/>
            <person name="Riley R."/>
            <person name="Sitrit Y."/>
            <person name="Stielow J.B."/>
            <person name="Szollosi G."/>
            <person name="Zifcakova L."/>
            <person name="Stursova M."/>
            <person name="Spatafora J.W."/>
            <person name="Tedersoo L."/>
            <person name="Vaario L.M."/>
            <person name="Yamada A."/>
            <person name="Yan M."/>
            <person name="Wang P."/>
            <person name="Xu J."/>
            <person name="Bruns T."/>
            <person name="Baldrian P."/>
            <person name="Vilgalys R."/>
            <person name="Dunand C."/>
            <person name="Henrissat B."/>
            <person name="Grigoriev I.V."/>
            <person name="Hibbett D."/>
            <person name="Nagy L.G."/>
            <person name="Martin F.M."/>
        </authorList>
    </citation>
    <scope>NUCLEOTIDE SEQUENCE</scope>
    <source>
        <strain evidence="1">Prilba</strain>
    </source>
</reference>
<name>A0A9P5N1U9_9AGAM</name>
<evidence type="ECO:0000313" key="2">
    <source>
        <dbReference type="Proteomes" id="UP000759537"/>
    </source>
</evidence>
<keyword evidence="2" id="KW-1185">Reference proteome</keyword>
<proteinExistence type="predicted"/>
<dbReference type="AlphaFoldDB" id="A0A9P5N1U9"/>